<dbReference type="AlphaFoldDB" id="A0A1X6WUT5"/>
<proteinExistence type="inferred from homology"/>
<comment type="similarity">
    <text evidence="1">Belongs to the RNA polymerase-binding protein RbpA family.</text>
</comment>
<keyword evidence="1" id="KW-0804">Transcription</keyword>
<dbReference type="EMBL" id="FWFG01000025">
    <property type="protein sequence ID" value="SLM89038.1"/>
    <property type="molecule type" value="Genomic_DNA"/>
</dbReference>
<keyword evidence="3" id="KW-1185">Reference proteome</keyword>
<feature type="binding site" evidence="1">
    <location>
        <position position="62"/>
    </location>
    <ligand>
        <name>Zn(2+)</name>
        <dbReference type="ChEBI" id="CHEBI:29105"/>
    </ligand>
</feature>
<dbReference type="Proteomes" id="UP000195981">
    <property type="component" value="Unassembled WGS sequence"/>
</dbReference>
<feature type="binding site" evidence="1">
    <location>
        <position position="80"/>
    </location>
    <ligand>
        <name>Zn(2+)</name>
        <dbReference type="ChEBI" id="CHEBI:29105"/>
    </ligand>
</feature>
<dbReference type="HAMAP" id="MF_01483">
    <property type="entry name" value="RbpA"/>
    <property type="match status" value="1"/>
</dbReference>
<dbReference type="GO" id="GO:0008270">
    <property type="term" value="F:zinc ion binding"/>
    <property type="evidence" value="ECO:0007669"/>
    <property type="project" value="UniProtKB-UniRule"/>
</dbReference>
<dbReference type="GO" id="GO:0001000">
    <property type="term" value="F:bacterial-type RNA polymerase core enzyme binding"/>
    <property type="evidence" value="ECO:0007669"/>
    <property type="project" value="UniProtKB-UniRule"/>
</dbReference>
<protein>
    <recommendedName>
        <fullName evidence="1">RNA polymerase-binding protein RbpA</fullName>
    </recommendedName>
</protein>
<comment type="cofactor">
    <cofactor evidence="1">
        <name>Zn(2+)</name>
        <dbReference type="ChEBI" id="CHEBI:29105"/>
    </cofactor>
    <text evidence="1">Bind 1 Zn(2+) per subunit.</text>
</comment>
<dbReference type="Pfam" id="PF13397">
    <property type="entry name" value="RbpA"/>
    <property type="match status" value="1"/>
</dbReference>
<keyword evidence="1" id="KW-0479">Metal-binding</keyword>
<keyword evidence="1" id="KW-0805">Transcription regulation</keyword>
<feature type="binding site" evidence="1">
    <location>
        <position position="82"/>
    </location>
    <ligand>
        <name>Zn(2+)</name>
        <dbReference type="ChEBI" id="CHEBI:29105"/>
    </ligand>
</feature>
<keyword evidence="1" id="KW-0862">Zinc</keyword>
<comment type="function">
    <text evidence="1">Binds to RNA polymerase (RNAP), stimulating transcription from principal, but not alternative sigma factor promoters.</text>
</comment>
<dbReference type="InterPro" id="IPR025182">
    <property type="entry name" value="RNApol-bd_RbpA"/>
</dbReference>
<evidence type="ECO:0000313" key="3">
    <source>
        <dbReference type="Proteomes" id="UP000195981"/>
    </source>
</evidence>
<evidence type="ECO:0000256" key="1">
    <source>
        <dbReference type="HAMAP-Rule" id="MF_01483"/>
    </source>
</evidence>
<organism evidence="2 3">
    <name type="scientific">Brachybacterium nesterenkovii</name>
    <dbReference type="NCBI Taxonomy" id="47847"/>
    <lineage>
        <taxon>Bacteria</taxon>
        <taxon>Bacillati</taxon>
        <taxon>Actinomycetota</taxon>
        <taxon>Actinomycetes</taxon>
        <taxon>Micrococcales</taxon>
        <taxon>Dermabacteraceae</taxon>
        <taxon>Brachybacterium</taxon>
    </lineage>
</organism>
<dbReference type="InterPro" id="IPR038638">
    <property type="entry name" value="RbpA_sf"/>
</dbReference>
<reference evidence="2 3" key="1">
    <citation type="submission" date="2017-02" db="EMBL/GenBank/DDBJ databases">
        <authorList>
            <person name="Peterson S.W."/>
        </authorList>
    </citation>
    <scope>NUCLEOTIDE SEQUENCE [LARGE SCALE GENOMIC DNA]</scope>
    <source>
        <strain evidence="2 3">CIP104813</strain>
    </source>
</reference>
<sequence>MHPSDHSRSCAERVPVVIRKVVRDMNSRSLRGTRLGSLSMETDEGVLAAPRQEAVYDCPNKHTIVLPFSVEADVPAIWECRCGATAVLRDHEKPEAKPGKPQRTHWDMLLERRSEEDLQVLLDQRLELLRAGRLHSSGTL</sequence>
<feature type="binding site" evidence="1">
    <location>
        <position position="58"/>
    </location>
    <ligand>
        <name>Zn(2+)</name>
        <dbReference type="ChEBI" id="CHEBI:29105"/>
    </ligand>
</feature>
<evidence type="ECO:0000313" key="2">
    <source>
        <dbReference type="EMBL" id="SLM89038.1"/>
    </source>
</evidence>
<name>A0A1X6WUT5_9MICO</name>
<gene>
    <name evidence="1" type="primary">rbpA</name>
    <name evidence="2" type="ORF">FM110_02890</name>
</gene>
<accession>A0A1X6WUT5</accession>
<dbReference type="GO" id="GO:0045893">
    <property type="term" value="P:positive regulation of DNA-templated transcription"/>
    <property type="evidence" value="ECO:0007669"/>
    <property type="project" value="UniProtKB-UniRule"/>
</dbReference>
<dbReference type="Gene3D" id="2.20.28.270">
    <property type="entry name" value="RNA polymerase-binding protein A"/>
    <property type="match status" value="1"/>
</dbReference>
<comment type="subunit">
    <text evidence="1">Forms a complex with the RNAP catalytic core and with free principal sigma factors.</text>
</comment>